<gene>
    <name evidence="3" type="ORF">MTR67_047662</name>
</gene>
<accession>A0AAF0UX09</accession>
<evidence type="ECO:0000256" key="1">
    <source>
        <dbReference type="SAM" id="MobiDB-lite"/>
    </source>
</evidence>
<feature type="compositionally biased region" description="Basic and acidic residues" evidence="1">
    <location>
        <begin position="244"/>
        <end position="263"/>
    </location>
</feature>
<feature type="domain" description="Retrotransposon gag" evidence="2">
    <location>
        <begin position="76"/>
        <end position="170"/>
    </location>
</feature>
<evidence type="ECO:0000313" key="4">
    <source>
        <dbReference type="Proteomes" id="UP001234989"/>
    </source>
</evidence>
<evidence type="ECO:0000313" key="3">
    <source>
        <dbReference type="EMBL" id="WMV54277.1"/>
    </source>
</evidence>
<dbReference type="Proteomes" id="UP001234989">
    <property type="component" value="Chromosome 11"/>
</dbReference>
<dbReference type="Pfam" id="PF03732">
    <property type="entry name" value="Retrotrans_gag"/>
    <property type="match status" value="1"/>
</dbReference>
<dbReference type="PANTHER" id="PTHR34482">
    <property type="entry name" value="DNA DAMAGE-INDUCIBLE PROTEIN 1-LIKE"/>
    <property type="match status" value="1"/>
</dbReference>
<dbReference type="AlphaFoldDB" id="A0AAF0UX09"/>
<dbReference type="InterPro" id="IPR005162">
    <property type="entry name" value="Retrotrans_gag_dom"/>
</dbReference>
<protein>
    <recommendedName>
        <fullName evidence="2">Retrotransposon gag domain-containing protein</fullName>
    </recommendedName>
</protein>
<keyword evidence="4" id="KW-1185">Reference proteome</keyword>
<proteinExistence type="predicted"/>
<feature type="compositionally biased region" description="Low complexity" evidence="1">
    <location>
        <begin position="207"/>
        <end position="219"/>
    </location>
</feature>
<feature type="region of interest" description="Disordered" evidence="1">
    <location>
        <begin position="200"/>
        <end position="278"/>
    </location>
</feature>
<evidence type="ECO:0000259" key="2">
    <source>
        <dbReference type="Pfam" id="PF03732"/>
    </source>
</evidence>
<organism evidence="3 4">
    <name type="scientific">Solanum verrucosum</name>
    <dbReference type="NCBI Taxonomy" id="315347"/>
    <lineage>
        <taxon>Eukaryota</taxon>
        <taxon>Viridiplantae</taxon>
        <taxon>Streptophyta</taxon>
        <taxon>Embryophyta</taxon>
        <taxon>Tracheophyta</taxon>
        <taxon>Spermatophyta</taxon>
        <taxon>Magnoliopsida</taxon>
        <taxon>eudicotyledons</taxon>
        <taxon>Gunneridae</taxon>
        <taxon>Pentapetalae</taxon>
        <taxon>asterids</taxon>
        <taxon>lamiids</taxon>
        <taxon>Solanales</taxon>
        <taxon>Solanaceae</taxon>
        <taxon>Solanoideae</taxon>
        <taxon>Solaneae</taxon>
        <taxon>Solanum</taxon>
    </lineage>
</organism>
<sequence length="301" mass="34370">MRSNFWLRVWPIRTISRPVPINTNGGSNTARVRDFVRMNLPEFLGSKVGEDPQNFIDEVKKFFGVMQVIGNDRVELTSYQLKDVAHIWFSQWKENKGADAGPVTWECFTGAFLDRFFPRELREAKAQEFMNLKQGTMPVQEYELKFTQLSRYAPHMVADPRAQMSKFMFGASDLVKTECKNAMLFEDMNFSRLMTHAQKNHNLQSNPRTVGGTTVRGPGSLDRGPQTSPRRQMTTYQDGQSNPEGKDQVGEKRKQSAHRREVSRSSTMSLNNPEHDDVEGWCKTAMKYTKGGIAELIGESD</sequence>
<reference evidence="3" key="1">
    <citation type="submission" date="2023-08" db="EMBL/GenBank/DDBJ databases">
        <title>A de novo genome assembly of Solanum verrucosum Schlechtendal, a Mexican diploid species geographically isolated from the other diploid A-genome species in potato relatives.</title>
        <authorList>
            <person name="Hosaka K."/>
        </authorList>
    </citation>
    <scope>NUCLEOTIDE SEQUENCE</scope>
    <source>
        <tissue evidence="3">Young leaves</tissue>
    </source>
</reference>
<dbReference type="PANTHER" id="PTHR34482:SF57">
    <property type="entry name" value="RETROTRANSPOSON GAG DOMAIN-CONTAINING PROTEIN"/>
    <property type="match status" value="1"/>
</dbReference>
<name>A0AAF0UX09_SOLVR</name>
<feature type="compositionally biased region" description="Polar residues" evidence="1">
    <location>
        <begin position="225"/>
        <end position="243"/>
    </location>
</feature>
<dbReference type="EMBL" id="CP133622">
    <property type="protein sequence ID" value="WMV54277.1"/>
    <property type="molecule type" value="Genomic_DNA"/>
</dbReference>